<dbReference type="AlphaFoldDB" id="A0A2A2L2M6"/>
<gene>
    <name evidence="5" type="ORF">WR25_23594</name>
</gene>
<dbReference type="GO" id="GO:0008270">
    <property type="term" value="F:zinc ion binding"/>
    <property type="evidence" value="ECO:0007669"/>
    <property type="project" value="UniProtKB-UniRule"/>
</dbReference>
<evidence type="ECO:0000313" key="6">
    <source>
        <dbReference type="Proteomes" id="UP000218231"/>
    </source>
</evidence>
<dbReference type="OrthoDB" id="291007at2759"/>
<feature type="signal peptide" evidence="3">
    <location>
        <begin position="1"/>
        <end position="19"/>
    </location>
</feature>
<reference evidence="5 6" key="1">
    <citation type="journal article" date="2017" name="Curr. Biol.">
        <title>Genome architecture and evolution of a unichromosomal asexual nematode.</title>
        <authorList>
            <person name="Fradin H."/>
            <person name="Zegar C."/>
            <person name="Gutwein M."/>
            <person name="Lucas J."/>
            <person name="Kovtun M."/>
            <person name="Corcoran D."/>
            <person name="Baugh L.R."/>
            <person name="Kiontke K."/>
            <person name="Gunsalus K."/>
            <person name="Fitch D.H."/>
            <person name="Piano F."/>
        </authorList>
    </citation>
    <scope>NUCLEOTIDE SEQUENCE [LARGE SCALE GENOMIC DNA]</scope>
    <source>
        <strain evidence="5">PF1309</strain>
    </source>
</reference>
<keyword evidence="6" id="KW-1185">Reference proteome</keyword>
<dbReference type="SUPFAM" id="SSF55486">
    <property type="entry name" value="Metalloproteases ('zincins'), catalytic domain"/>
    <property type="match status" value="1"/>
</dbReference>
<comment type="caution">
    <text evidence="5">The sequence shown here is derived from an EMBL/GenBank/DDBJ whole genome shotgun (WGS) entry which is preliminary data.</text>
</comment>
<keyword evidence="2 3" id="KW-0645">Protease</keyword>
<evidence type="ECO:0000256" key="2">
    <source>
        <dbReference type="PROSITE-ProRule" id="PRU01211"/>
    </source>
</evidence>
<evidence type="ECO:0000259" key="4">
    <source>
        <dbReference type="PROSITE" id="PS51864"/>
    </source>
</evidence>
<dbReference type="InterPro" id="IPR006026">
    <property type="entry name" value="Peptidase_Metallo"/>
</dbReference>
<evidence type="ECO:0000256" key="1">
    <source>
        <dbReference type="ARBA" id="ARBA00023157"/>
    </source>
</evidence>
<keyword evidence="3" id="KW-0732">Signal</keyword>
<keyword evidence="2 3" id="KW-0378">Hydrolase</keyword>
<dbReference type="GO" id="GO:0006508">
    <property type="term" value="P:proteolysis"/>
    <property type="evidence" value="ECO:0007669"/>
    <property type="project" value="UniProtKB-KW"/>
</dbReference>
<dbReference type="Pfam" id="PF01400">
    <property type="entry name" value="Astacin"/>
    <property type="match status" value="1"/>
</dbReference>
<accession>A0A2A2L2M6</accession>
<keyword evidence="2 3" id="KW-0479">Metal-binding</keyword>
<evidence type="ECO:0000256" key="3">
    <source>
        <dbReference type="RuleBase" id="RU361183"/>
    </source>
</evidence>
<dbReference type="PANTHER" id="PTHR10127">
    <property type="entry name" value="DISCOIDIN, CUB, EGF, LAMININ , AND ZINC METALLOPROTEASE DOMAIN CONTAINING"/>
    <property type="match status" value="1"/>
</dbReference>
<dbReference type="SMART" id="SM00235">
    <property type="entry name" value="ZnMc"/>
    <property type="match status" value="1"/>
</dbReference>
<evidence type="ECO:0000313" key="5">
    <source>
        <dbReference type="EMBL" id="PAV80424.1"/>
    </source>
</evidence>
<dbReference type="EC" id="3.4.24.-" evidence="3"/>
<dbReference type="Gene3D" id="3.40.390.10">
    <property type="entry name" value="Collagenase (Catalytic Domain)"/>
    <property type="match status" value="1"/>
</dbReference>
<feature type="binding site" evidence="2">
    <location>
        <position position="228"/>
    </location>
    <ligand>
        <name>Zn(2+)</name>
        <dbReference type="ChEBI" id="CHEBI:29105"/>
        <note>catalytic</note>
    </ligand>
</feature>
<dbReference type="InterPro" id="IPR001506">
    <property type="entry name" value="Peptidase_M12A"/>
</dbReference>
<protein>
    <recommendedName>
        <fullName evidence="3">Metalloendopeptidase</fullName>
        <ecNumber evidence="3">3.4.24.-</ecNumber>
    </recommendedName>
</protein>
<proteinExistence type="predicted"/>
<dbReference type="PROSITE" id="PS51864">
    <property type="entry name" value="ASTACIN"/>
    <property type="match status" value="1"/>
</dbReference>
<dbReference type="InterPro" id="IPR024079">
    <property type="entry name" value="MetalloPept_cat_dom_sf"/>
</dbReference>
<feature type="active site" evidence="2">
    <location>
        <position position="229"/>
    </location>
</feature>
<keyword evidence="2 3" id="KW-0482">Metalloprotease</keyword>
<dbReference type="PRINTS" id="PR00480">
    <property type="entry name" value="ASTACIN"/>
</dbReference>
<feature type="domain" description="Peptidase M12A" evidence="4">
    <location>
        <begin position="140"/>
        <end position="328"/>
    </location>
</feature>
<dbReference type="STRING" id="2018661.A0A2A2L2M6"/>
<comment type="cofactor">
    <cofactor evidence="2 3">
        <name>Zn(2+)</name>
        <dbReference type="ChEBI" id="CHEBI:29105"/>
    </cofactor>
    <text evidence="2 3">Binds 1 zinc ion per subunit.</text>
</comment>
<dbReference type="GO" id="GO:0004222">
    <property type="term" value="F:metalloendopeptidase activity"/>
    <property type="evidence" value="ECO:0007669"/>
    <property type="project" value="UniProtKB-UniRule"/>
</dbReference>
<feature type="binding site" evidence="2">
    <location>
        <position position="232"/>
    </location>
    <ligand>
        <name>Zn(2+)</name>
        <dbReference type="ChEBI" id="CHEBI:29105"/>
        <note>catalytic</note>
    </ligand>
</feature>
<organism evidence="5 6">
    <name type="scientific">Diploscapter pachys</name>
    <dbReference type="NCBI Taxonomy" id="2018661"/>
    <lineage>
        <taxon>Eukaryota</taxon>
        <taxon>Metazoa</taxon>
        <taxon>Ecdysozoa</taxon>
        <taxon>Nematoda</taxon>
        <taxon>Chromadorea</taxon>
        <taxon>Rhabditida</taxon>
        <taxon>Rhabditina</taxon>
        <taxon>Rhabditomorpha</taxon>
        <taxon>Rhabditoidea</taxon>
        <taxon>Rhabditidae</taxon>
        <taxon>Diploscapter</taxon>
    </lineage>
</organism>
<keyword evidence="1" id="KW-1015">Disulfide bond</keyword>
<name>A0A2A2L2M6_9BILA</name>
<dbReference type="EMBL" id="LIAE01007273">
    <property type="protein sequence ID" value="PAV80424.1"/>
    <property type="molecule type" value="Genomic_DNA"/>
</dbReference>
<dbReference type="PANTHER" id="PTHR10127:SF831">
    <property type="entry name" value="ZINC METALLOPROTEINASE NAS-37"/>
    <property type="match status" value="1"/>
</dbReference>
<keyword evidence="2 3" id="KW-0862">Zinc</keyword>
<sequence>MLNSFPIWVVAALAHLSVSFPHDSHEGGGVTPEVNQFDSLKPITLEALRKYMADPEDTSRRLAAMIPNIPQEQATLDRIHQKLGGLTVDLSVSSINPSVVNAKAGVSPYLLQGDIVVTDDQLKQMEDEYKRSGGRKKRQAAIPIRKWPQNTIHYYFHNVSAKSQQAVAAGLKVIQQQTCINFVKSSTAANRIRIINADGCWSPIGMKGGEQDLSLQSDGCDLQGTAAHEFIHAIGYYHEQSRYDRDQYIIVDLTNVEPDNAYNFDKETTQTTVNYISDLYYDTKSDQMFERWNEEPAELFDLYLSRVGKLAFFVNLPRATCNQRPNNGGRTITPTASWQTMTITVGNSASPSNTWRPSYTIKTYWFTVPTGRKLEMKITGMQNSHCNYGCSFASLEFKYGPYPELVDPKYCCPEHLNKVYSSTRNPTVLNAHNEYYFSTFTIQYRLVAASG</sequence>
<comment type="caution">
    <text evidence="2">Lacks conserved residue(s) required for the propagation of feature annotation.</text>
</comment>
<dbReference type="Proteomes" id="UP000218231">
    <property type="component" value="Unassembled WGS sequence"/>
</dbReference>
<feature type="chain" id="PRO_5011832393" description="Metalloendopeptidase" evidence="3">
    <location>
        <begin position="20"/>
        <end position="451"/>
    </location>
</feature>
<feature type="binding site" evidence="2">
    <location>
        <position position="238"/>
    </location>
    <ligand>
        <name>Zn(2+)</name>
        <dbReference type="ChEBI" id="CHEBI:29105"/>
        <note>catalytic</note>
    </ligand>
</feature>